<dbReference type="EMBL" id="WBVY01000007">
    <property type="protein sequence ID" value="KAB2655156.1"/>
    <property type="molecule type" value="Genomic_DNA"/>
</dbReference>
<name>A0A7V7VQW3_9HYPH</name>
<reference evidence="1 2" key="1">
    <citation type="submission" date="2019-09" db="EMBL/GenBank/DDBJ databases">
        <title>Taxonomic organization of the family Brucellaceae based on a phylogenomic approach.</title>
        <authorList>
            <person name="Leclercq S."/>
            <person name="Cloeckaert A."/>
            <person name="Zygmunt M.S."/>
        </authorList>
    </citation>
    <scope>NUCLEOTIDE SEQUENCE [LARGE SCALE GENOMIC DNA]</scope>
    <source>
        <strain evidence="1 2">TA93</strain>
    </source>
</reference>
<proteinExistence type="predicted"/>
<protein>
    <submittedName>
        <fullName evidence="1">Uncharacterized protein</fullName>
    </submittedName>
</protein>
<sequence length="385" mass="43820">MQTYLDYYAHGLSAKIAGAKLKLAKKECSESDFEFLKKACQSDGYALHFIAQVAHKLLTSPDLANEFRGLTEEMIETNYFQARLLPFFNQCSKPLALQLSRETVAALAAADASQDIRDHSFGILEDHKCAYVDIPHKDYRLRDNLSLRAIMVDIGGLRMETTAGKIPGTYDTVVNDRGFVMRHRRPDDKVVFTAIFRDHRNNSYPRLSWVEGSDFFMGRGIKQLGIALSAPEVMLTNADMLTKHIMTDIESLFWLSLAFMDTEEEYGGVQYQQLPHLAYDHVRRQGRKAGQVAKKFSLFRVKKITGGRDLGREIENNGECGTSGLPVIGRRRHEVRGHFRLQRYGKGHKLTRLRWINAFERGTVEDLPLHDLHIVTATEIQPFGQ</sequence>
<organism evidence="1 2">
    <name type="scientific">Brucella tritici</name>
    <dbReference type="NCBI Taxonomy" id="94626"/>
    <lineage>
        <taxon>Bacteria</taxon>
        <taxon>Pseudomonadati</taxon>
        <taxon>Pseudomonadota</taxon>
        <taxon>Alphaproteobacteria</taxon>
        <taxon>Hyphomicrobiales</taxon>
        <taxon>Brucellaceae</taxon>
        <taxon>Brucella/Ochrobactrum group</taxon>
        <taxon>Brucella</taxon>
    </lineage>
</organism>
<evidence type="ECO:0000313" key="1">
    <source>
        <dbReference type="EMBL" id="KAB2655156.1"/>
    </source>
</evidence>
<accession>A0A7V7VQW3</accession>
<dbReference type="RefSeq" id="WP_151648436.1">
    <property type="nucleotide sequence ID" value="NZ_WBVY01000007.1"/>
</dbReference>
<evidence type="ECO:0000313" key="2">
    <source>
        <dbReference type="Proteomes" id="UP000460650"/>
    </source>
</evidence>
<gene>
    <name evidence="1" type="ORF">F9K94_21635</name>
</gene>
<comment type="caution">
    <text evidence="1">The sequence shown here is derived from an EMBL/GenBank/DDBJ whole genome shotgun (WGS) entry which is preliminary data.</text>
</comment>
<dbReference type="Proteomes" id="UP000460650">
    <property type="component" value="Unassembled WGS sequence"/>
</dbReference>
<dbReference type="AlphaFoldDB" id="A0A7V7VQW3"/>